<dbReference type="SMART" id="SM00448">
    <property type="entry name" value="REC"/>
    <property type="match status" value="1"/>
</dbReference>
<dbReference type="AlphaFoldDB" id="A0A923I2I7"/>
<dbReference type="GO" id="GO:0003677">
    <property type="term" value="F:DNA binding"/>
    <property type="evidence" value="ECO:0007669"/>
    <property type="project" value="InterPro"/>
</dbReference>
<dbReference type="PROSITE" id="PS50930">
    <property type="entry name" value="HTH_LYTTR"/>
    <property type="match status" value="1"/>
</dbReference>
<name>A0A923I2I7_9BURK</name>
<evidence type="ECO:0000256" key="1">
    <source>
        <dbReference type="PROSITE-ProRule" id="PRU00169"/>
    </source>
</evidence>
<dbReference type="SMART" id="SM00850">
    <property type="entry name" value="LytTR"/>
    <property type="match status" value="1"/>
</dbReference>
<keyword evidence="5" id="KW-1185">Reference proteome</keyword>
<dbReference type="InterPro" id="IPR001789">
    <property type="entry name" value="Sig_transdc_resp-reg_receiver"/>
</dbReference>
<keyword evidence="1" id="KW-0597">Phosphoprotein</keyword>
<dbReference type="Pfam" id="PF04397">
    <property type="entry name" value="LytTR"/>
    <property type="match status" value="1"/>
</dbReference>
<gene>
    <name evidence="4" type="ORF">H8K47_14625</name>
</gene>
<proteinExistence type="predicted"/>
<comment type="caution">
    <text evidence="4">The sequence shown here is derived from an EMBL/GenBank/DDBJ whole genome shotgun (WGS) entry which is preliminary data.</text>
</comment>
<accession>A0A923I2I7</accession>
<protein>
    <submittedName>
        <fullName evidence="4">Response regulator transcription factor</fullName>
    </submittedName>
</protein>
<evidence type="ECO:0000313" key="4">
    <source>
        <dbReference type="EMBL" id="MBC3936599.1"/>
    </source>
</evidence>
<dbReference type="InterPro" id="IPR011006">
    <property type="entry name" value="CheY-like_superfamily"/>
</dbReference>
<dbReference type="Gene3D" id="3.40.50.2300">
    <property type="match status" value="1"/>
</dbReference>
<dbReference type="PANTHER" id="PTHR37299:SF1">
    <property type="entry name" value="STAGE 0 SPORULATION PROTEIN A HOMOLOG"/>
    <property type="match status" value="1"/>
</dbReference>
<dbReference type="GO" id="GO:0000156">
    <property type="term" value="F:phosphorelay response regulator activity"/>
    <property type="evidence" value="ECO:0007669"/>
    <property type="project" value="InterPro"/>
</dbReference>
<dbReference type="SUPFAM" id="SSF52172">
    <property type="entry name" value="CheY-like"/>
    <property type="match status" value="1"/>
</dbReference>
<sequence>MNEPLRVVIADDEDLARRLITEYLKPHSGLHIVAECETGTEAVDAIAKLQPDLVFLDIQMPELTGLEVLETTGRQHGVIFTTAYDHYALRAFDLHAVDYLLKPYSQQRFNEALSKARKLVRIPSDTAEKGMHEARTGLPGILAAQTAQTQRLLIRDRGQTHVVPMADIDFIEAQDDYILVHAGQKSWMKTQSLSDLEAQLDPAQFIRIHRSYLLHLPALLSLEKISKDSQLAVLRNGHKIPVSRSGLERIKPSLL</sequence>
<dbReference type="Pfam" id="PF00072">
    <property type="entry name" value="Response_reg"/>
    <property type="match status" value="1"/>
</dbReference>
<dbReference type="RefSeq" id="WP_186882142.1">
    <property type="nucleotide sequence ID" value="NZ_JACOGG010000017.1"/>
</dbReference>
<evidence type="ECO:0000259" key="2">
    <source>
        <dbReference type="PROSITE" id="PS50110"/>
    </source>
</evidence>
<evidence type="ECO:0000259" key="3">
    <source>
        <dbReference type="PROSITE" id="PS50930"/>
    </source>
</evidence>
<feature type="domain" description="Response regulatory" evidence="2">
    <location>
        <begin position="6"/>
        <end position="117"/>
    </location>
</feature>
<dbReference type="PROSITE" id="PS50110">
    <property type="entry name" value="RESPONSE_REGULATORY"/>
    <property type="match status" value="1"/>
</dbReference>
<feature type="modified residue" description="4-aspartylphosphate" evidence="1">
    <location>
        <position position="57"/>
    </location>
</feature>
<organism evidence="4 5">
    <name type="scientific">Undibacterium rugosum</name>
    <dbReference type="NCBI Taxonomy" id="2762291"/>
    <lineage>
        <taxon>Bacteria</taxon>
        <taxon>Pseudomonadati</taxon>
        <taxon>Pseudomonadota</taxon>
        <taxon>Betaproteobacteria</taxon>
        <taxon>Burkholderiales</taxon>
        <taxon>Oxalobacteraceae</taxon>
        <taxon>Undibacterium</taxon>
    </lineage>
</organism>
<evidence type="ECO:0000313" key="5">
    <source>
        <dbReference type="Proteomes" id="UP000612361"/>
    </source>
</evidence>
<reference evidence="4" key="1">
    <citation type="submission" date="2020-08" db="EMBL/GenBank/DDBJ databases">
        <title>Novel species isolated from subtropical streams in China.</title>
        <authorList>
            <person name="Lu H."/>
        </authorList>
    </citation>
    <scope>NUCLEOTIDE SEQUENCE</scope>
    <source>
        <strain evidence="4">CY7W</strain>
    </source>
</reference>
<dbReference type="Proteomes" id="UP000612361">
    <property type="component" value="Unassembled WGS sequence"/>
</dbReference>
<feature type="domain" description="HTH LytTR-type" evidence="3">
    <location>
        <begin position="152"/>
        <end position="255"/>
    </location>
</feature>
<dbReference type="EMBL" id="JACOGG010000017">
    <property type="protein sequence ID" value="MBC3936599.1"/>
    <property type="molecule type" value="Genomic_DNA"/>
</dbReference>
<dbReference type="InterPro" id="IPR046947">
    <property type="entry name" value="LytR-like"/>
</dbReference>
<dbReference type="PANTHER" id="PTHR37299">
    <property type="entry name" value="TRANSCRIPTIONAL REGULATOR-RELATED"/>
    <property type="match status" value="1"/>
</dbReference>
<dbReference type="Gene3D" id="2.40.50.1020">
    <property type="entry name" value="LytTr DNA-binding domain"/>
    <property type="match status" value="1"/>
</dbReference>
<dbReference type="InterPro" id="IPR007492">
    <property type="entry name" value="LytTR_DNA-bd_dom"/>
</dbReference>